<dbReference type="FunFam" id="3.90.550.10:FF:000164">
    <property type="entry name" value="Beta-(1-3)-glucosyl transferase"/>
    <property type="match status" value="1"/>
</dbReference>
<evidence type="ECO:0000256" key="5">
    <source>
        <dbReference type="ARBA" id="ARBA00022692"/>
    </source>
</evidence>
<feature type="transmembrane region" description="Helical" evidence="14">
    <location>
        <begin position="68"/>
        <end position="85"/>
    </location>
</feature>
<feature type="transmembrane region" description="Helical" evidence="14">
    <location>
        <begin position="507"/>
        <end position="529"/>
    </location>
</feature>
<feature type="compositionally biased region" description="Low complexity" evidence="13">
    <location>
        <begin position="673"/>
        <end position="682"/>
    </location>
</feature>
<feature type="compositionally biased region" description="Low complexity" evidence="13">
    <location>
        <begin position="747"/>
        <end position="777"/>
    </location>
</feature>
<keyword evidence="3" id="KW-0328">Glycosyltransferase</keyword>
<dbReference type="InterPro" id="IPR029044">
    <property type="entry name" value="Nucleotide-diphossugar_trans"/>
</dbReference>
<proteinExistence type="inferred from homology"/>
<dbReference type="RefSeq" id="WP_141788154.1">
    <property type="nucleotide sequence ID" value="NZ_BAAAKX010000021.1"/>
</dbReference>
<evidence type="ECO:0000256" key="14">
    <source>
        <dbReference type="SAM" id="Phobius"/>
    </source>
</evidence>
<evidence type="ECO:0000256" key="7">
    <source>
        <dbReference type="ARBA" id="ARBA00022989"/>
    </source>
</evidence>
<dbReference type="PANTHER" id="PTHR43867:SF4">
    <property type="entry name" value="BETA-(1-3)-GLUCOSYL TRANSFERASE"/>
    <property type="match status" value="1"/>
</dbReference>
<evidence type="ECO:0000256" key="8">
    <source>
        <dbReference type="ARBA" id="ARBA00023136"/>
    </source>
</evidence>
<reference evidence="15 16" key="1">
    <citation type="submission" date="2019-06" db="EMBL/GenBank/DDBJ databases">
        <title>Sequencing the genomes of 1000 actinobacteria strains.</title>
        <authorList>
            <person name="Klenk H.-P."/>
        </authorList>
    </citation>
    <scope>NUCLEOTIDE SEQUENCE [LARGE SCALE GENOMIC DNA]</scope>
    <source>
        <strain evidence="15 16">DSM 18082</strain>
    </source>
</reference>
<dbReference type="InterPro" id="IPR050321">
    <property type="entry name" value="Glycosyltr_2/OpgH_subfam"/>
</dbReference>
<evidence type="ECO:0000313" key="15">
    <source>
        <dbReference type="EMBL" id="TQL60231.1"/>
    </source>
</evidence>
<feature type="transmembrane region" description="Helical" evidence="14">
    <location>
        <begin position="41"/>
        <end position="62"/>
    </location>
</feature>
<evidence type="ECO:0000256" key="12">
    <source>
        <dbReference type="ARBA" id="ARBA00078564"/>
    </source>
</evidence>
<feature type="transmembrane region" description="Helical" evidence="14">
    <location>
        <begin position="97"/>
        <end position="117"/>
    </location>
</feature>
<comment type="similarity">
    <text evidence="2">Belongs to the glycosyltransferase 2 family.</text>
</comment>
<dbReference type="OrthoDB" id="9797391at2"/>
<dbReference type="EMBL" id="VFOQ01000001">
    <property type="protein sequence ID" value="TQL60231.1"/>
    <property type="molecule type" value="Genomic_DNA"/>
</dbReference>
<dbReference type="EC" id="2.4.1.336" evidence="10"/>
<keyword evidence="16" id="KW-1185">Reference proteome</keyword>
<feature type="transmembrane region" description="Helical" evidence="14">
    <location>
        <begin position="445"/>
        <end position="469"/>
    </location>
</feature>
<keyword evidence="7 14" id="KW-1133">Transmembrane helix</keyword>
<accession>A0A542ZIQ2</accession>
<feature type="compositionally biased region" description="Low complexity" evidence="13">
    <location>
        <begin position="719"/>
        <end position="737"/>
    </location>
</feature>
<feature type="transmembrane region" description="Helical" evidence="14">
    <location>
        <begin position="575"/>
        <end position="596"/>
    </location>
</feature>
<protein>
    <recommendedName>
        <fullName evidence="11">Beta-monoglucosyldiacylglycerol synthase</fullName>
        <ecNumber evidence="10">2.4.1.336</ecNumber>
    </recommendedName>
    <alternativeName>
        <fullName evidence="12">UDP-glucose:1,2-diacylglycerol 3-beta-D-glucosyltransferase</fullName>
    </alternativeName>
</protein>
<evidence type="ECO:0000256" key="4">
    <source>
        <dbReference type="ARBA" id="ARBA00022679"/>
    </source>
</evidence>
<evidence type="ECO:0000256" key="6">
    <source>
        <dbReference type="ARBA" id="ARBA00022842"/>
    </source>
</evidence>
<dbReference type="GO" id="GO:0005886">
    <property type="term" value="C:plasma membrane"/>
    <property type="evidence" value="ECO:0007669"/>
    <property type="project" value="TreeGrafter"/>
</dbReference>
<feature type="transmembrane region" description="Helical" evidence="14">
    <location>
        <begin position="475"/>
        <end position="495"/>
    </location>
</feature>
<feature type="region of interest" description="Disordered" evidence="13">
    <location>
        <begin position="655"/>
        <end position="777"/>
    </location>
</feature>
<dbReference type="Gene3D" id="3.90.550.10">
    <property type="entry name" value="Spore Coat Polysaccharide Biosynthesis Protein SpsA, Chain A"/>
    <property type="match status" value="1"/>
</dbReference>
<keyword evidence="8 14" id="KW-0472">Membrane</keyword>
<keyword evidence="5 14" id="KW-0812">Transmembrane</keyword>
<dbReference type="AlphaFoldDB" id="A0A542ZIQ2"/>
<organism evidence="15 16">
    <name type="scientific">Oryzihumus leptocrescens</name>
    <dbReference type="NCBI Taxonomy" id="297536"/>
    <lineage>
        <taxon>Bacteria</taxon>
        <taxon>Bacillati</taxon>
        <taxon>Actinomycetota</taxon>
        <taxon>Actinomycetes</taxon>
        <taxon>Micrococcales</taxon>
        <taxon>Intrasporangiaceae</taxon>
        <taxon>Oryzihumus</taxon>
    </lineage>
</organism>
<feature type="transmembrane region" description="Helical" evidence="14">
    <location>
        <begin position="6"/>
        <end position="29"/>
    </location>
</feature>
<comment type="catalytic activity">
    <reaction evidence="9">
        <text>a 1,2-diacyl-sn-glycerol + UDP-alpha-D-glucose = a 1,2-diacyl-3-O-(beta-D-glucopyranosyl)-sn-glycerol + UDP + H(+)</text>
        <dbReference type="Rhea" id="RHEA:17285"/>
        <dbReference type="ChEBI" id="CHEBI:15378"/>
        <dbReference type="ChEBI" id="CHEBI:17815"/>
        <dbReference type="ChEBI" id="CHEBI:58223"/>
        <dbReference type="ChEBI" id="CHEBI:58885"/>
        <dbReference type="ChEBI" id="CHEBI:75799"/>
        <dbReference type="EC" id="2.4.1.336"/>
    </reaction>
</comment>
<feature type="transmembrane region" description="Helical" evidence="14">
    <location>
        <begin position="632"/>
        <end position="652"/>
    </location>
</feature>
<evidence type="ECO:0000256" key="13">
    <source>
        <dbReference type="SAM" id="MobiDB-lite"/>
    </source>
</evidence>
<comment type="caution">
    <text evidence="15">The sequence shown here is derived from an EMBL/GenBank/DDBJ whole genome shotgun (WGS) entry which is preliminary data.</text>
</comment>
<dbReference type="SUPFAM" id="SSF53448">
    <property type="entry name" value="Nucleotide-diphospho-sugar transferases"/>
    <property type="match status" value="1"/>
</dbReference>
<gene>
    <name evidence="15" type="ORF">FB474_1614</name>
</gene>
<evidence type="ECO:0000256" key="3">
    <source>
        <dbReference type="ARBA" id="ARBA00022676"/>
    </source>
</evidence>
<evidence type="ECO:0000256" key="11">
    <source>
        <dbReference type="ARBA" id="ARBA00068721"/>
    </source>
</evidence>
<dbReference type="GO" id="GO:0016758">
    <property type="term" value="F:hexosyltransferase activity"/>
    <property type="evidence" value="ECO:0007669"/>
    <property type="project" value="TreeGrafter"/>
</dbReference>
<dbReference type="PANTHER" id="PTHR43867">
    <property type="entry name" value="CELLULOSE SYNTHASE CATALYTIC SUBUNIT A [UDP-FORMING]"/>
    <property type="match status" value="1"/>
</dbReference>
<sequence>MNVVAASGGVFLASVAATLVTTLALFVAPPSRRERPGTGRVLTLLLSSLLLASGPVALVLLGARTGPAAVAALALTAATVAWLPLTRRWSWRGHAAWSASTTMAASYLAFMLGYSLAPGRGAVGTAAGLVLWALELVTFVLGAAFLWEVVDVAARTDWPRRSPRGHTGTPSRHPFVSLHVPAHNEPPDMVIETLTSLLRLDYPDYEVVMVDDNTQDPALWHPVRDFCDAHGIRFVHLEDWPGYKSGALNYVLRHATDPRAEVIGVVDADYIVDRDYLQRCATLFAQREDLGFVQTPQNYRQWKHSSYFRRLFFSYEYFFAVSQSSRNEVDGAIFGGTMGLIRRSALESVGGWDEWCITEDAEVSLKMLRAGWTGQHVERPYGHGVMPLTFEALKRQRFRWCFGGMQILKAHWRSLMPWDRSPDNHMTLAQRWAYLSGALQWFSDLLGLSFAALLLVSAADLALGGGLVLRRVGGVLLVLPPLLLVLGVGRALAALRLRSTAGWRDAVGALGLWLALGLTVAMASVRGLIQPEGVFLRTPKTREQPSLQDAVRANKVETLAGLLLLVTAAASVRHLTLAAGVVALLLVWHAVGLLAAPGNSLAAMRADLSPQMRRRRGTEGQRERVGVRVRTAPVVAGLGALAAAAVVGVAVAGPADAPGRTPGDVLGQLRRGPAAAAHRPMPTTRPRPLATPTPTMTAPGTSVSPAASGGTAPVPRPAPVTTTAAPAPHPTSASPTTAPTPAPTTPSPTNRPTSTPTQAGPHPTGKPTTTHTAPAHP</sequence>
<dbReference type="Pfam" id="PF13641">
    <property type="entry name" value="Glyco_tranf_2_3"/>
    <property type="match status" value="1"/>
</dbReference>
<keyword evidence="6" id="KW-0460">Magnesium</keyword>
<comment type="subcellular location">
    <subcellularLocation>
        <location evidence="1">Membrane</location>
        <topology evidence="1">Multi-pass membrane protein</topology>
    </subcellularLocation>
</comment>
<evidence type="ECO:0000256" key="9">
    <source>
        <dbReference type="ARBA" id="ARBA00053004"/>
    </source>
</evidence>
<name>A0A542ZIQ2_9MICO</name>
<dbReference type="Proteomes" id="UP000319514">
    <property type="component" value="Unassembled WGS sequence"/>
</dbReference>
<feature type="transmembrane region" description="Helical" evidence="14">
    <location>
        <begin position="129"/>
        <end position="154"/>
    </location>
</feature>
<evidence type="ECO:0000313" key="16">
    <source>
        <dbReference type="Proteomes" id="UP000319514"/>
    </source>
</evidence>
<evidence type="ECO:0000256" key="2">
    <source>
        <dbReference type="ARBA" id="ARBA00006739"/>
    </source>
</evidence>
<evidence type="ECO:0000256" key="10">
    <source>
        <dbReference type="ARBA" id="ARBA00066964"/>
    </source>
</evidence>
<keyword evidence="4 15" id="KW-0808">Transferase</keyword>
<evidence type="ECO:0000256" key="1">
    <source>
        <dbReference type="ARBA" id="ARBA00004141"/>
    </source>
</evidence>